<keyword evidence="1" id="KW-1133">Transmembrane helix</keyword>
<feature type="transmembrane region" description="Helical" evidence="1">
    <location>
        <begin position="7"/>
        <end position="31"/>
    </location>
</feature>
<keyword evidence="1" id="KW-0472">Membrane</keyword>
<keyword evidence="3" id="KW-1185">Reference proteome</keyword>
<comment type="caution">
    <text evidence="2">The sequence shown here is derived from an EMBL/GenBank/DDBJ whole genome shotgun (WGS) entry which is preliminary data.</text>
</comment>
<accession>A0A846H338</accession>
<gene>
    <name evidence="2" type="ORF">PI95_004160</name>
</gene>
<dbReference type="AlphaFoldDB" id="A0A846H338"/>
<keyword evidence="1" id="KW-0812">Transmembrane</keyword>
<proteinExistence type="predicted"/>
<organism evidence="2 3">
    <name type="scientific">Hassallia byssoidea VB512170</name>
    <dbReference type="NCBI Taxonomy" id="1304833"/>
    <lineage>
        <taxon>Bacteria</taxon>
        <taxon>Bacillati</taxon>
        <taxon>Cyanobacteriota</taxon>
        <taxon>Cyanophyceae</taxon>
        <taxon>Nostocales</taxon>
        <taxon>Tolypothrichaceae</taxon>
        <taxon>Hassallia</taxon>
    </lineage>
</organism>
<dbReference type="EMBL" id="JTCM02000005">
    <property type="protein sequence ID" value="NEU71792.1"/>
    <property type="molecule type" value="Genomic_DNA"/>
</dbReference>
<evidence type="ECO:0000256" key="1">
    <source>
        <dbReference type="SAM" id="Phobius"/>
    </source>
</evidence>
<name>A0A846H338_9CYAN</name>
<protein>
    <submittedName>
        <fullName evidence="2">Uncharacterized protein</fullName>
    </submittedName>
</protein>
<dbReference type="Proteomes" id="UP000031549">
    <property type="component" value="Unassembled WGS sequence"/>
</dbReference>
<evidence type="ECO:0000313" key="3">
    <source>
        <dbReference type="Proteomes" id="UP000031549"/>
    </source>
</evidence>
<sequence length="77" mass="8431">MRHHIFIWGWLRIFLGITQTVLAATGVLMFLTVGSRPMTLIVVGGALTATIISRLLYKGKSDNMGSEPTDKAVDDVK</sequence>
<reference evidence="2 3" key="1">
    <citation type="journal article" date="2015" name="Genome Announc.">
        <title>Draft Genome Sequence of Cyanobacterium Hassallia byssoidea Strain VB512170, Isolated from Monuments in India.</title>
        <authorList>
            <person name="Singh D."/>
            <person name="Chandrababunaidu M.M."/>
            <person name="Panda A."/>
            <person name="Sen D."/>
            <person name="Bhattacharyya S."/>
            <person name="Adhikary S.P."/>
            <person name="Tripathy S."/>
        </authorList>
    </citation>
    <scope>NUCLEOTIDE SEQUENCE [LARGE SCALE GENOMIC DNA]</scope>
    <source>
        <strain evidence="2 3">VB512170</strain>
    </source>
</reference>
<evidence type="ECO:0000313" key="2">
    <source>
        <dbReference type="EMBL" id="NEU71792.1"/>
    </source>
</evidence>
<feature type="transmembrane region" description="Helical" evidence="1">
    <location>
        <begin position="37"/>
        <end position="57"/>
    </location>
</feature>